<dbReference type="Proteomes" id="UP000220922">
    <property type="component" value="Unassembled WGS sequence"/>
</dbReference>
<dbReference type="GO" id="GO:0006508">
    <property type="term" value="P:proteolysis"/>
    <property type="evidence" value="ECO:0007669"/>
    <property type="project" value="UniProtKB-KW"/>
</dbReference>
<keyword evidence="8" id="KW-0378">Hydrolase</keyword>
<name>A0A2H3KWL6_9CHLR</name>
<keyword evidence="6" id="KW-0645">Protease</keyword>
<evidence type="ECO:0000256" key="5">
    <source>
        <dbReference type="ARBA" id="ARBA00022438"/>
    </source>
</evidence>
<accession>A0A2H3KWL6</accession>
<evidence type="ECO:0000256" key="3">
    <source>
        <dbReference type="ARBA" id="ARBA00001947"/>
    </source>
</evidence>
<evidence type="ECO:0000256" key="4">
    <source>
        <dbReference type="ARBA" id="ARBA00008236"/>
    </source>
</evidence>
<dbReference type="PRINTS" id="PR00919">
    <property type="entry name" value="THERMOPTASE"/>
</dbReference>
<dbReference type="SUPFAM" id="SSF144052">
    <property type="entry name" value="Thermophilic metalloprotease-like"/>
    <property type="match status" value="1"/>
</dbReference>
<sequence length="411" mass="44312">MSIMQDLDKYADVIVRVGLNLQAGQRLIIRGDLQTVALVRAVARSAYQSGARLVDVIWGDEQLMLVRAQEAPRNSFDEVPTWLPQAMLGYLEAGDALLSIHAATPTLLAGQDPEVISTMMRANARASKPVSELVQRNASAWTVIAFPTPGWAAQVCPDLPPDQQMEQLWQAIATACRLDAPDPVVAWQRHVQELDARSAYMNERRYQALVYRGPGTDLTVGLADGHLWAGGGSVSERGQAFVPNLPTDEIFSLPHAQRVEGVLRSSRPLNYGGNLIDDFTLRFAQGRVTDLSASVGEETLRRLVATDEGSARLGEVALVPVSSPVARTGLLFANTLFDENAASHLAFGNGYRFCIEGGSDLTDEAFAAAGGNLSIVHVDFMLGSAELDIDGLNADGSTEPVMRAGEWAFAV</sequence>
<dbReference type="OrthoDB" id="9803993at2"/>
<dbReference type="Gene3D" id="3.40.1830.10">
    <property type="entry name" value="Thermophilic metalloprotease (M29)"/>
    <property type="match status" value="1"/>
</dbReference>
<keyword evidence="5" id="KW-0031">Aminopeptidase</keyword>
<dbReference type="InterPro" id="IPR000787">
    <property type="entry name" value="Peptidase_M29"/>
</dbReference>
<reference evidence="10 11" key="1">
    <citation type="submission" date="2016-05" db="EMBL/GenBank/DDBJ databases">
        <authorList>
            <person name="Lavstsen T."/>
            <person name="Jespersen J.S."/>
        </authorList>
    </citation>
    <scope>NUCLEOTIDE SEQUENCE [LARGE SCALE GENOMIC DNA]</scope>
    <source>
        <strain evidence="10 11">B7-9</strain>
    </source>
</reference>
<keyword evidence="9" id="KW-0482">Metalloprotease</keyword>
<dbReference type="InterPro" id="IPR035097">
    <property type="entry name" value="M29_N-terminal"/>
</dbReference>
<dbReference type="InterPro" id="IPR052170">
    <property type="entry name" value="M29_Exopeptidase"/>
</dbReference>
<dbReference type="PANTHER" id="PTHR34448">
    <property type="entry name" value="AMINOPEPTIDASE"/>
    <property type="match status" value="1"/>
</dbReference>
<dbReference type="GO" id="GO:0004177">
    <property type="term" value="F:aminopeptidase activity"/>
    <property type="evidence" value="ECO:0007669"/>
    <property type="project" value="UniProtKB-KW"/>
</dbReference>
<gene>
    <name evidence="10" type="ORF">A9Q02_15760</name>
</gene>
<evidence type="ECO:0000313" key="10">
    <source>
        <dbReference type="EMBL" id="PDV98338.1"/>
    </source>
</evidence>
<evidence type="ECO:0000256" key="8">
    <source>
        <dbReference type="ARBA" id="ARBA00022801"/>
    </source>
</evidence>
<dbReference type="Pfam" id="PF02073">
    <property type="entry name" value="Peptidase_M29"/>
    <property type="match status" value="1"/>
</dbReference>
<comment type="cofactor">
    <cofactor evidence="2">
        <name>Mg(2+)</name>
        <dbReference type="ChEBI" id="CHEBI:18420"/>
    </cofactor>
</comment>
<comment type="cofactor">
    <cofactor evidence="1">
        <name>Co(2+)</name>
        <dbReference type="ChEBI" id="CHEBI:48828"/>
    </cofactor>
</comment>
<evidence type="ECO:0000256" key="6">
    <source>
        <dbReference type="ARBA" id="ARBA00022670"/>
    </source>
</evidence>
<dbReference type="GO" id="GO:0046872">
    <property type="term" value="F:metal ion binding"/>
    <property type="evidence" value="ECO:0007669"/>
    <property type="project" value="UniProtKB-KW"/>
</dbReference>
<dbReference type="GO" id="GO:0008237">
    <property type="term" value="F:metallopeptidase activity"/>
    <property type="evidence" value="ECO:0007669"/>
    <property type="project" value="UniProtKB-KW"/>
</dbReference>
<comment type="similarity">
    <text evidence="4">Belongs to the peptidase M29 family.</text>
</comment>
<keyword evidence="11" id="KW-1185">Reference proteome</keyword>
<comment type="cofactor">
    <cofactor evidence="3">
        <name>Zn(2+)</name>
        <dbReference type="ChEBI" id="CHEBI:29105"/>
    </cofactor>
</comment>
<evidence type="ECO:0000256" key="9">
    <source>
        <dbReference type="ARBA" id="ARBA00023049"/>
    </source>
</evidence>
<organism evidence="10 11">
    <name type="scientific">Candidatus Chloroploca asiatica</name>
    <dbReference type="NCBI Taxonomy" id="1506545"/>
    <lineage>
        <taxon>Bacteria</taxon>
        <taxon>Bacillati</taxon>
        <taxon>Chloroflexota</taxon>
        <taxon>Chloroflexia</taxon>
        <taxon>Chloroflexales</taxon>
        <taxon>Chloroflexineae</taxon>
        <taxon>Oscillochloridaceae</taxon>
        <taxon>Candidatus Chloroploca</taxon>
    </lineage>
</organism>
<proteinExistence type="inferred from homology"/>
<evidence type="ECO:0000256" key="1">
    <source>
        <dbReference type="ARBA" id="ARBA00001941"/>
    </source>
</evidence>
<comment type="caution">
    <text evidence="10">The sequence shown here is derived from an EMBL/GenBank/DDBJ whole genome shotgun (WGS) entry which is preliminary data.</text>
</comment>
<protein>
    <submittedName>
        <fullName evidence="10">Peptidase M29</fullName>
    </submittedName>
</protein>
<dbReference type="PANTHER" id="PTHR34448:SF3">
    <property type="entry name" value="AMINOPEPTIDASE AMPS"/>
    <property type="match status" value="1"/>
</dbReference>
<evidence type="ECO:0000313" key="11">
    <source>
        <dbReference type="Proteomes" id="UP000220922"/>
    </source>
</evidence>
<dbReference type="AlphaFoldDB" id="A0A2H3KWL6"/>
<evidence type="ECO:0000256" key="2">
    <source>
        <dbReference type="ARBA" id="ARBA00001946"/>
    </source>
</evidence>
<dbReference type="EMBL" id="LYXE01000103">
    <property type="protein sequence ID" value="PDV98338.1"/>
    <property type="molecule type" value="Genomic_DNA"/>
</dbReference>
<evidence type="ECO:0000256" key="7">
    <source>
        <dbReference type="ARBA" id="ARBA00022723"/>
    </source>
</evidence>
<keyword evidence="7" id="KW-0479">Metal-binding</keyword>